<keyword evidence="2" id="KW-1185">Reference proteome</keyword>
<protein>
    <submittedName>
        <fullName evidence="1">Uncharacterized protein</fullName>
    </submittedName>
</protein>
<name>A0A0W0YI67_9GAMM</name>
<gene>
    <name evidence="1" type="ORF">Lsha_2910</name>
</gene>
<sequence>MQGCCKCHGFCCRCNNVYVYEEGFSDHKKMKVSDFFGSEKELEEFRESQQQEQEKRYNNAHHDSRFSLKCNLF</sequence>
<dbReference type="STRING" id="1122169.Lsha_2910"/>
<organism evidence="1 2">
    <name type="scientific">Legionella shakespearei DSM 23087</name>
    <dbReference type="NCBI Taxonomy" id="1122169"/>
    <lineage>
        <taxon>Bacteria</taxon>
        <taxon>Pseudomonadati</taxon>
        <taxon>Pseudomonadota</taxon>
        <taxon>Gammaproteobacteria</taxon>
        <taxon>Legionellales</taxon>
        <taxon>Legionellaceae</taxon>
        <taxon>Legionella</taxon>
    </lineage>
</organism>
<accession>A0A0W0YI67</accession>
<reference evidence="1 2" key="1">
    <citation type="submission" date="2015-11" db="EMBL/GenBank/DDBJ databases">
        <title>Genomic analysis of 38 Legionella species identifies large and diverse effector repertoires.</title>
        <authorList>
            <person name="Burstein D."/>
            <person name="Amaro F."/>
            <person name="Zusman T."/>
            <person name="Lifshitz Z."/>
            <person name="Cohen O."/>
            <person name="Gilbert J.A."/>
            <person name="Pupko T."/>
            <person name="Shuman H.A."/>
            <person name="Segal G."/>
        </authorList>
    </citation>
    <scope>NUCLEOTIDE SEQUENCE [LARGE SCALE GENOMIC DNA]</scope>
    <source>
        <strain evidence="1 2">ATCC 49655</strain>
    </source>
</reference>
<proteinExistence type="predicted"/>
<dbReference type="PATRIC" id="fig|1122169.6.peg.3349"/>
<comment type="caution">
    <text evidence="1">The sequence shown here is derived from an EMBL/GenBank/DDBJ whole genome shotgun (WGS) entry which is preliminary data.</text>
</comment>
<dbReference type="Proteomes" id="UP000054600">
    <property type="component" value="Unassembled WGS sequence"/>
</dbReference>
<dbReference type="AlphaFoldDB" id="A0A0W0YI67"/>
<dbReference type="EMBL" id="LNYW01000075">
    <property type="protein sequence ID" value="KTD56222.1"/>
    <property type="molecule type" value="Genomic_DNA"/>
</dbReference>
<evidence type="ECO:0000313" key="1">
    <source>
        <dbReference type="EMBL" id="KTD56222.1"/>
    </source>
</evidence>
<evidence type="ECO:0000313" key="2">
    <source>
        <dbReference type="Proteomes" id="UP000054600"/>
    </source>
</evidence>